<keyword evidence="5" id="KW-0050">Antiport</keyword>
<keyword evidence="4" id="KW-0813">Transport</keyword>
<evidence type="ECO:0000256" key="11">
    <source>
        <dbReference type="ARBA" id="ARBA00023136"/>
    </source>
</evidence>
<protein>
    <recommendedName>
        <fullName evidence="13">Tetracycline resistance protein</fullName>
    </recommendedName>
</protein>
<dbReference type="PRINTS" id="PR01036">
    <property type="entry name" value="TCRTETB"/>
</dbReference>
<reference evidence="16" key="1">
    <citation type="submission" date="2020-10" db="EMBL/GenBank/DDBJ databases">
        <authorList>
            <person name="Gilroy R."/>
        </authorList>
    </citation>
    <scope>NUCLEOTIDE SEQUENCE</scope>
    <source>
        <strain evidence="16">E3-2379</strain>
    </source>
</reference>
<dbReference type="InterPro" id="IPR036259">
    <property type="entry name" value="MFS_trans_sf"/>
</dbReference>
<feature type="transmembrane region" description="Helical" evidence="14">
    <location>
        <begin position="261"/>
        <end position="284"/>
    </location>
</feature>
<evidence type="ECO:0000259" key="15">
    <source>
        <dbReference type="PROSITE" id="PS50850"/>
    </source>
</evidence>
<feature type="transmembrane region" description="Helical" evidence="14">
    <location>
        <begin position="428"/>
        <end position="448"/>
    </location>
</feature>
<evidence type="ECO:0000256" key="8">
    <source>
        <dbReference type="ARBA" id="ARBA00022781"/>
    </source>
</evidence>
<comment type="function">
    <text evidence="1">Resistance to tetracycline by an active tetracycline efflux. This is an energy-dependent process that decreases the accumulation of the antibiotic in whole cells. This protein functions as a metal-tetracycline/H(+) antiporter.</text>
</comment>
<evidence type="ECO:0000313" key="16">
    <source>
        <dbReference type="EMBL" id="MBO8463595.1"/>
    </source>
</evidence>
<feature type="transmembrane region" description="Helical" evidence="14">
    <location>
        <begin position="82"/>
        <end position="100"/>
    </location>
</feature>
<feature type="domain" description="Major facilitator superfamily (MFS) profile" evidence="15">
    <location>
        <begin position="16"/>
        <end position="454"/>
    </location>
</feature>
<evidence type="ECO:0000256" key="13">
    <source>
        <dbReference type="ARBA" id="ARBA00040630"/>
    </source>
</evidence>
<evidence type="ECO:0000256" key="1">
    <source>
        <dbReference type="ARBA" id="ARBA00003279"/>
    </source>
</evidence>
<evidence type="ECO:0000313" key="17">
    <source>
        <dbReference type="Proteomes" id="UP000823618"/>
    </source>
</evidence>
<evidence type="ECO:0000256" key="5">
    <source>
        <dbReference type="ARBA" id="ARBA00022449"/>
    </source>
</evidence>
<dbReference type="GO" id="GO:0046677">
    <property type="term" value="P:response to antibiotic"/>
    <property type="evidence" value="ECO:0007669"/>
    <property type="project" value="UniProtKB-KW"/>
</dbReference>
<dbReference type="InterPro" id="IPR011701">
    <property type="entry name" value="MFS"/>
</dbReference>
<keyword evidence="11 14" id="KW-0472">Membrane</keyword>
<evidence type="ECO:0000256" key="6">
    <source>
        <dbReference type="ARBA" id="ARBA00022475"/>
    </source>
</evidence>
<dbReference type="PROSITE" id="PS50850">
    <property type="entry name" value="MFS"/>
    <property type="match status" value="1"/>
</dbReference>
<feature type="transmembrane region" description="Helical" evidence="14">
    <location>
        <begin position="106"/>
        <end position="127"/>
    </location>
</feature>
<keyword evidence="8" id="KW-0375">Hydrogen ion transport</keyword>
<name>A0A9D9N869_9FIRM</name>
<evidence type="ECO:0000256" key="10">
    <source>
        <dbReference type="ARBA" id="ARBA00023065"/>
    </source>
</evidence>
<feature type="transmembrane region" description="Helical" evidence="14">
    <location>
        <begin position="166"/>
        <end position="187"/>
    </location>
</feature>
<dbReference type="SUPFAM" id="SSF103473">
    <property type="entry name" value="MFS general substrate transporter"/>
    <property type="match status" value="1"/>
</dbReference>
<feature type="transmembrane region" description="Helical" evidence="14">
    <location>
        <begin position="199"/>
        <end position="218"/>
    </location>
</feature>
<feature type="transmembrane region" description="Helical" evidence="14">
    <location>
        <begin position="224"/>
        <end position="241"/>
    </location>
</feature>
<dbReference type="GO" id="GO:0005886">
    <property type="term" value="C:plasma membrane"/>
    <property type="evidence" value="ECO:0007669"/>
    <property type="project" value="UniProtKB-SubCell"/>
</dbReference>
<feature type="transmembrane region" description="Helical" evidence="14">
    <location>
        <begin position="352"/>
        <end position="370"/>
    </location>
</feature>
<comment type="caution">
    <text evidence="16">The sequence shown here is derived from an EMBL/GenBank/DDBJ whole genome shotgun (WGS) entry which is preliminary data.</text>
</comment>
<dbReference type="GO" id="GO:0015297">
    <property type="term" value="F:antiporter activity"/>
    <property type="evidence" value="ECO:0007669"/>
    <property type="project" value="UniProtKB-KW"/>
</dbReference>
<dbReference type="EMBL" id="JADIML010000181">
    <property type="protein sequence ID" value="MBO8463595.1"/>
    <property type="molecule type" value="Genomic_DNA"/>
</dbReference>
<feature type="transmembrane region" description="Helical" evidence="14">
    <location>
        <begin position="51"/>
        <end position="70"/>
    </location>
</feature>
<proteinExistence type="inferred from homology"/>
<keyword evidence="12" id="KW-0046">Antibiotic resistance</keyword>
<feature type="transmembrane region" description="Helical" evidence="14">
    <location>
        <begin position="12"/>
        <end position="31"/>
    </location>
</feature>
<gene>
    <name evidence="16" type="ORF">IAC13_06665</name>
</gene>
<dbReference type="Pfam" id="PF07690">
    <property type="entry name" value="MFS_1"/>
    <property type="match status" value="1"/>
</dbReference>
<keyword evidence="10" id="KW-0406">Ion transport</keyword>
<keyword evidence="7 14" id="KW-0812">Transmembrane</keyword>
<feature type="transmembrane region" description="Helical" evidence="14">
    <location>
        <begin position="296"/>
        <end position="314"/>
    </location>
</feature>
<dbReference type="PANTHER" id="PTHR23501">
    <property type="entry name" value="MAJOR FACILITATOR SUPERFAMILY"/>
    <property type="match status" value="1"/>
</dbReference>
<dbReference type="InterPro" id="IPR020846">
    <property type="entry name" value="MFS_dom"/>
</dbReference>
<dbReference type="AlphaFoldDB" id="A0A9D9N869"/>
<evidence type="ECO:0000256" key="9">
    <source>
        <dbReference type="ARBA" id="ARBA00022989"/>
    </source>
</evidence>
<evidence type="ECO:0000256" key="2">
    <source>
        <dbReference type="ARBA" id="ARBA00004651"/>
    </source>
</evidence>
<feature type="transmembrane region" description="Helical" evidence="14">
    <location>
        <begin position="139"/>
        <end position="160"/>
    </location>
</feature>
<feature type="transmembrane region" description="Helical" evidence="14">
    <location>
        <begin position="382"/>
        <end position="408"/>
    </location>
</feature>
<evidence type="ECO:0000256" key="14">
    <source>
        <dbReference type="SAM" id="Phobius"/>
    </source>
</evidence>
<dbReference type="GO" id="GO:1902600">
    <property type="term" value="P:proton transmembrane transport"/>
    <property type="evidence" value="ECO:0007669"/>
    <property type="project" value="UniProtKB-KW"/>
</dbReference>
<keyword evidence="6" id="KW-1003">Cell membrane</keyword>
<evidence type="ECO:0000256" key="12">
    <source>
        <dbReference type="ARBA" id="ARBA00023251"/>
    </source>
</evidence>
<organism evidence="16 17">
    <name type="scientific">Candidatus Scybalomonas excrementavium</name>
    <dbReference type="NCBI Taxonomy" id="2840943"/>
    <lineage>
        <taxon>Bacteria</taxon>
        <taxon>Bacillati</taxon>
        <taxon>Bacillota</taxon>
        <taxon>Clostridia</taxon>
        <taxon>Lachnospirales</taxon>
        <taxon>Lachnospiraceae</taxon>
        <taxon>Lachnospiraceae incertae sedis</taxon>
        <taxon>Candidatus Scybalomonas</taxon>
    </lineage>
</organism>
<comment type="subcellular location">
    <subcellularLocation>
        <location evidence="2">Cell membrane</location>
        <topology evidence="2">Multi-pass membrane protein</topology>
    </subcellularLocation>
</comment>
<comment type="similarity">
    <text evidence="3">Belongs to the major facilitator superfamily. TCR/Tet family.</text>
</comment>
<dbReference type="Gene3D" id="1.20.1250.20">
    <property type="entry name" value="MFS general substrate transporter like domains"/>
    <property type="match status" value="2"/>
</dbReference>
<evidence type="ECO:0000256" key="3">
    <source>
        <dbReference type="ARBA" id="ARBA00007520"/>
    </source>
</evidence>
<dbReference type="Proteomes" id="UP000823618">
    <property type="component" value="Unassembled WGS sequence"/>
</dbReference>
<sequence>MEAVLEGKELKKVRIAILVVLLLTILTQLIDNAFNLITPILVEKFSISTDVASWVASLGGIGIAIGFFAFSSFTDFFSEKRLLILGLILFCIPSVIGLLFQSSYYVVVIARFIQAVGGISTSALYLVLIARYLPASEQVIWMGLSTASFTLSTVIGTLTGGFMSTFLGWQCIFYIPFIALLAFPVILKCLPDNPKQKSNVDYIGFLILAIFSINVNFLISNPSIILLVTTIVLIVIFSLYIKKAKYPIVSSRFFGNKDYVITLCATFFYYLSQVALVFITPFLLQALFNYSLEKVSLIYIVPYTVSGIIAIFSGSVINKIGMKPTLTLGAILIIVGFVLGGCLSYIGVNYVIVVLTIITGGYALSFAPLLTRAITTLHEEEVGTGIGIFNFIVRVANALGISITAFLLNSTFIQTTIISLDKKEMTPYTNIFLFLALMTLIGIVIYLISYKKEEK</sequence>
<dbReference type="PANTHER" id="PTHR23501:SF188">
    <property type="entry name" value="TETRACYCLINE RESISTANCE PROTEIN"/>
    <property type="match status" value="1"/>
</dbReference>
<feature type="transmembrane region" description="Helical" evidence="14">
    <location>
        <begin position="326"/>
        <end position="346"/>
    </location>
</feature>
<accession>A0A9D9N869</accession>
<evidence type="ECO:0000256" key="7">
    <source>
        <dbReference type="ARBA" id="ARBA00022692"/>
    </source>
</evidence>
<reference evidence="16" key="2">
    <citation type="journal article" date="2021" name="PeerJ">
        <title>Extensive microbial diversity within the chicken gut microbiome revealed by metagenomics and culture.</title>
        <authorList>
            <person name="Gilroy R."/>
            <person name="Ravi A."/>
            <person name="Getino M."/>
            <person name="Pursley I."/>
            <person name="Horton D.L."/>
            <person name="Alikhan N.F."/>
            <person name="Baker D."/>
            <person name="Gharbi K."/>
            <person name="Hall N."/>
            <person name="Watson M."/>
            <person name="Adriaenssens E.M."/>
            <person name="Foster-Nyarko E."/>
            <person name="Jarju S."/>
            <person name="Secka A."/>
            <person name="Antonio M."/>
            <person name="Oren A."/>
            <person name="Chaudhuri R.R."/>
            <person name="La Ragione R."/>
            <person name="Hildebrand F."/>
            <person name="Pallen M.J."/>
        </authorList>
    </citation>
    <scope>NUCLEOTIDE SEQUENCE</scope>
    <source>
        <strain evidence="16">E3-2379</strain>
    </source>
</reference>
<keyword evidence="9 14" id="KW-1133">Transmembrane helix</keyword>
<evidence type="ECO:0000256" key="4">
    <source>
        <dbReference type="ARBA" id="ARBA00022448"/>
    </source>
</evidence>